<evidence type="ECO:0000259" key="4">
    <source>
        <dbReference type="Pfam" id="PF01557"/>
    </source>
</evidence>
<dbReference type="Gene3D" id="3.90.850.10">
    <property type="entry name" value="Fumarylacetoacetase-like, C-terminal domain"/>
    <property type="match status" value="1"/>
</dbReference>
<protein>
    <recommendedName>
        <fullName evidence="4">Fumarylacetoacetase-like C-terminal domain-containing protein</fullName>
    </recommendedName>
</protein>
<dbReference type="EMBL" id="VJVZ01000001">
    <property type="protein sequence ID" value="TRW27196.1"/>
    <property type="molecule type" value="Genomic_DNA"/>
</dbReference>
<evidence type="ECO:0000256" key="3">
    <source>
        <dbReference type="SAM" id="SignalP"/>
    </source>
</evidence>
<dbReference type="PANTHER" id="PTHR42796">
    <property type="entry name" value="FUMARYLACETOACETATE HYDROLASE DOMAIN-CONTAINING PROTEIN 2A-RELATED"/>
    <property type="match status" value="1"/>
</dbReference>
<evidence type="ECO:0000256" key="1">
    <source>
        <dbReference type="ARBA" id="ARBA00010211"/>
    </source>
</evidence>
<feature type="chain" id="PRO_5021757611" description="Fumarylacetoacetase-like C-terminal domain-containing protein" evidence="3">
    <location>
        <begin position="29"/>
        <end position="404"/>
    </location>
</feature>
<dbReference type="SUPFAM" id="SSF56529">
    <property type="entry name" value="FAH"/>
    <property type="match status" value="1"/>
</dbReference>
<dbReference type="Proteomes" id="UP000320643">
    <property type="component" value="Unassembled WGS sequence"/>
</dbReference>
<dbReference type="GO" id="GO:0046872">
    <property type="term" value="F:metal ion binding"/>
    <property type="evidence" value="ECO:0007669"/>
    <property type="project" value="UniProtKB-KW"/>
</dbReference>
<accession>A0A552V9P8</accession>
<dbReference type="InterPro" id="IPR051121">
    <property type="entry name" value="FAH"/>
</dbReference>
<proteinExistence type="inferred from homology"/>
<dbReference type="RefSeq" id="WP_143371422.1">
    <property type="nucleotide sequence ID" value="NZ_VJVZ01000001.1"/>
</dbReference>
<evidence type="ECO:0000313" key="6">
    <source>
        <dbReference type="Proteomes" id="UP000320643"/>
    </source>
</evidence>
<dbReference type="OrthoDB" id="1322593at2"/>
<feature type="signal peptide" evidence="3">
    <location>
        <begin position="1"/>
        <end position="28"/>
    </location>
</feature>
<comment type="similarity">
    <text evidence="1">Belongs to the FAH family.</text>
</comment>
<evidence type="ECO:0000256" key="2">
    <source>
        <dbReference type="ARBA" id="ARBA00022723"/>
    </source>
</evidence>
<name>A0A552V9P8_9FLAO</name>
<keyword evidence="3" id="KW-0732">Signal</keyword>
<dbReference type="AlphaFoldDB" id="A0A552V9P8"/>
<evidence type="ECO:0000313" key="5">
    <source>
        <dbReference type="EMBL" id="TRW27196.1"/>
    </source>
</evidence>
<dbReference type="GO" id="GO:0044281">
    <property type="term" value="P:small molecule metabolic process"/>
    <property type="evidence" value="ECO:0007669"/>
    <property type="project" value="UniProtKB-ARBA"/>
</dbReference>
<keyword evidence="2" id="KW-0479">Metal-binding</keyword>
<dbReference type="Pfam" id="PF01557">
    <property type="entry name" value="FAA_hydrolase"/>
    <property type="match status" value="1"/>
</dbReference>
<sequence length="404" mass="44460">MINKFFNSMAASCLLTLLAVFTAQPAEAQSQGSAPAAGVLLDSLAETGILKKNRIRQPQEALTLSRFLKEGKVHVLAVREDNGETITGVDLSELLGRFDSEIFSLIAGSEFDQLSALVSSQATAVTVGYSDLLPCVSGSRHLAIGINYAEHGKETGQVRPFMFPKLVETDPALHTLHYTEGWLLDHEVELGIVFPSDICSPELDDSQRIGFMVVNDFTDRATLMRNMDSQDVTGGKGFPDAKSLKGFLPTGPYMVIPRNWRTFVAELQLELSLNGTLRQKGAARDMVWKIDEIIARSLGTKNRAESYYAGRRIPLFEGDCIPAGSIIVTGTPAGVVFKAPKGSFIFGRVLKYIFTGRFLTAKMHPYILQQYLKEQMANPNYLKPGDRVESTISYLGTIRTNIVR</sequence>
<feature type="domain" description="Fumarylacetoacetase-like C-terminal" evidence="4">
    <location>
        <begin position="142"/>
        <end position="402"/>
    </location>
</feature>
<dbReference type="InterPro" id="IPR036663">
    <property type="entry name" value="Fumarylacetoacetase_C_sf"/>
</dbReference>
<dbReference type="PANTHER" id="PTHR42796:SF4">
    <property type="entry name" value="FUMARYLACETOACETATE HYDROLASE DOMAIN-CONTAINING PROTEIN 2A"/>
    <property type="match status" value="1"/>
</dbReference>
<keyword evidence="6" id="KW-1185">Reference proteome</keyword>
<dbReference type="GO" id="GO:0003824">
    <property type="term" value="F:catalytic activity"/>
    <property type="evidence" value="ECO:0007669"/>
    <property type="project" value="InterPro"/>
</dbReference>
<comment type="caution">
    <text evidence="5">The sequence shown here is derived from an EMBL/GenBank/DDBJ whole genome shotgun (WGS) entry which is preliminary data.</text>
</comment>
<reference evidence="5 6" key="1">
    <citation type="submission" date="2019-07" db="EMBL/GenBank/DDBJ databases">
        <title>Flavobacterium sp. nov., isolated from glacier ice.</title>
        <authorList>
            <person name="Liu Q."/>
            <person name="Xin Y.-H."/>
        </authorList>
    </citation>
    <scope>NUCLEOTIDE SEQUENCE [LARGE SCALE GENOMIC DNA]</scope>
    <source>
        <strain evidence="5 6">ZT4R6</strain>
    </source>
</reference>
<gene>
    <name evidence="5" type="ORF">FMM05_00725</name>
</gene>
<dbReference type="InterPro" id="IPR011234">
    <property type="entry name" value="Fumarylacetoacetase-like_C"/>
</dbReference>
<organism evidence="5 6">
    <name type="scientific">Flavobacterium zepuense</name>
    <dbReference type="NCBI Taxonomy" id="2593302"/>
    <lineage>
        <taxon>Bacteria</taxon>
        <taxon>Pseudomonadati</taxon>
        <taxon>Bacteroidota</taxon>
        <taxon>Flavobacteriia</taxon>
        <taxon>Flavobacteriales</taxon>
        <taxon>Flavobacteriaceae</taxon>
        <taxon>Flavobacterium</taxon>
    </lineage>
</organism>